<keyword evidence="4" id="KW-1185">Reference proteome</keyword>
<gene>
    <name evidence="3" type="ORF">LLUT_LOCUS23754</name>
</gene>
<protein>
    <recommendedName>
        <fullName evidence="2">BURP domain-containing protein</fullName>
    </recommendedName>
</protein>
<sequence>MELHHLPIFIYVVFSLALAGKGHNNALLSDEDYWKAVWPNTPIPSGLRDLMKHDPTDTEITDLPMKIEDTQYPKTLFFKHDLYPGKTMNFQFSKDPFQQPYGVWLTSDNVERERYTFKEICIQKGAPKAKQMYCAISLGTLMGFAISKLGKNIQVLSSAFVSKQEQYTLEGMQNLGDKTVICHRLNFENVAFYCHKSHASTAFVVSLVAGDGTKTQALAICHDDTSDMNHDMLYRMLKVDPGTNSVCHFLGNKSVLWVPNLVVDNAYSSNIAS</sequence>
<dbReference type="PROSITE" id="PS51277">
    <property type="entry name" value="BURP"/>
    <property type="match status" value="1"/>
</dbReference>
<reference evidence="3 4" key="1">
    <citation type="submission" date="2024-03" db="EMBL/GenBank/DDBJ databases">
        <authorList>
            <person name="Martinez-Hernandez J."/>
        </authorList>
    </citation>
    <scope>NUCLEOTIDE SEQUENCE [LARGE SCALE GENOMIC DNA]</scope>
</reference>
<feature type="domain" description="BURP" evidence="2">
    <location>
        <begin position="76"/>
        <end position="260"/>
    </location>
</feature>
<accession>A0AAV1XM82</accession>
<proteinExistence type="predicted"/>
<keyword evidence="1" id="KW-0732">Signal</keyword>
<dbReference type="PANTHER" id="PTHR31236:SF39">
    <property type="entry name" value="EMBRYONIC ABUNDANT-LIKE PROTEIN"/>
    <property type="match status" value="1"/>
</dbReference>
<dbReference type="InterPro" id="IPR044816">
    <property type="entry name" value="BURP"/>
</dbReference>
<dbReference type="Pfam" id="PF03181">
    <property type="entry name" value="BURP"/>
    <property type="match status" value="1"/>
</dbReference>
<dbReference type="EMBL" id="CAXHTB010000016">
    <property type="protein sequence ID" value="CAL0322694.1"/>
    <property type="molecule type" value="Genomic_DNA"/>
</dbReference>
<dbReference type="PANTHER" id="PTHR31236">
    <property type="entry name" value="BURP DOMAIN PROTEIN USPL1-LIKE"/>
    <property type="match status" value="1"/>
</dbReference>
<evidence type="ECO:0000313" key="4">
    <source>
        <dbReference type="Proteomes" id="UP001497480"/>
    </source>
</evidence>
<name>A0AAV1XM82_LUPLU</name>
<feature type="chain" id="PRO_5043427130" description="BURP domain-containing protein" evidence="1">
    <location>
        <begin position="20"/>
        <end position="273"/>
    </location>
</feature>
<dbReference type="Proteomes" id="UP001497480">
    <property type="component" value="Unassembled WGS sequence"/>
</dbReference>
<evidence type="ECO:0000259" key="2">
    <source>
        <dbReference type="PROSITE" id="PS51277"/>
    </source>
</evidence>
<dbReference type="AlphaFoldDB" id="A0AAV1XM82"/>
<comment type="caution">
    <text evidence="3">The sequence shown here is derived from an EMBL/GenBank/DDBJ whole genome shotgun (WGS) entry which is preliminary data.</text>
</comment>
<dbReference type="SMART" id="SM01045">
    <property type="entry name" value="BURP"/>
    <property type="match status" value="1"/>
</dbReference>
<evidence type="ECO:0000313" key="3">
    <source>
        <dbReference type="EMBL" id="CAL0322694.1"/>
    </source>
</evidence>
<dbReference type="InterPro" id="IPR004873">
    <property type="entry name" value="BURP_dom"/>
</dbReference>
<feature type="signal peptide" evidence="1">
    <location>
        <begin position="1"/>
        <end position="19"/>
    </location>
</feature>
<evidence type="ECO:0000256" key="1">
    <source>
        <dbReference type="SAM" id="SignalP"/>
    </source>
</evidence>
<organism evidence="3 4">
    <name type="scientific">Lupinus luteus</name>
    <name type="common">European yellow lupine</name>
    <dbReference type="NCBI Taxonomy" id="3873"/>
    <lineage>
        <taxon>Eukaryota</taxon>
        <taxon>Viridiplantae</taxon>
        <taxon>Streptophyta</taxon>
        <taxon>Embryophyta</taxon>
        <taxon>Tracheophyta</taxon>
        <taxon>Spermatophyta</taxon>
        <taxon>Magnoliopsida</taxon>
        <taxon>eudicotyledons</taxon>
        <taxon>Gunneridae</taxon>
        <taxon>Pentapetalae</taxon>
        <taxon>rosids</taxon>
        <taxon>fabids</taxon>
        <taxon>Fabales</taxon>
        <taxon>Fabaceae</taxon>
        <taxon>Papilionoideae</taxon>
        <taxon>50 kb inversion clade</taxon>
        <taxon>genistoids sensu lato</taxon>
        <taxon>core genistoids</taxon>
        <taxon>Genisteae</taxon>
        <taxon>Lupinus</taxon>
    </lineage>
</organism>